<sequence length="76" mass="8632">MISGFLCQWLRAVGFRTQRYNRQKAILLSKDQCCQHVRQSILVDAVTKPNKRPVVRRFRASSESSLGDYGESLSGS</sequence>
<evidence type="ECO:0000313" key="2">
    <source>
        <dbReference type="Proteomes" id="UP001206925"/>
    </source>
</evidence>
<dbReference type="Proteomes" id="UP001206925">
    <property type="component" value="Unassembled WGS sequence"/>
</dbReference>
<accession>A0AAD5BV59</accession>
<gene>
    <name evidence="1" type="ORF">M8C21_025638</name>
</gene>
<dbReference type="AlphaFoldDB" id="A0AAD5BV59"/>
<dbReference type="EMBL" id="JAMZMK010010903">
    <property type="protein sequence ID" value="KAI7729854.1"/>
    <property type="molecule type" value="Genomic_DNA"/>
</dbReference>
<reference evidence="1" key="1">
    <citation type="submission" date="2022-06" db="EMBL/GenBank/DDBJ databases">
        <title>Uncovering the hologenomic basis of an extraordinary plant invasion.</title>
        <authorList>
            <person name="Bieker V.C."/>
            <person name="Martin M.D."/>
            <person name="Gilbert T."/>
            <person name="Hodgins K."/>
            <person name="Battlay P."/>
            <person name="Petersen B."/>
            <person name="Wilson J."/>
        </authorList>
    </citation>
    <scope>NUCLEOTIDE SEQUENCE</scope>
    <source>
        <strain evidence="1">AA19_3_7</strain>
        <tissue evidence="1">Leaf</tissue>
    </source>
</reference>
<organism evidence="1 2">
    <name type="scientific">Ambrosia artemisiifolia</name>
    <name type="common">Common ragweed</name>
    <dbReference type="NCBI Taxonomy" id="4212"/>
    <lineage>
        <taxon>Eukaryota</taxon>
        <taxon>Viridiplantae</taxon>
        <taxon>Streptophyta</taxon>
        <taxon>Embryophyta</taxon>
        <taxon>Tracheophyta</taxon>
        <taxon>Spermatophyta</taxon>
        <taxon>Magnoliopsida</taxon>
        <taxon>eudicotyledons</taxon>
        <taxon>Gunneridae</taxon>
        <taxon>Pentapetalae</taxon>
        <taxon>asterids</taxon>
        <taxon>campanulids</taxon>
        <taxon>Asterales</taxon>
        <taxon>Asteraceae</taxon>
        <taxon>Asteroideae</taxon>
        <taxon>Heliantheae alliance</taxon>
        <taxon>Heliantheae</taxon>
        <taxon>Ambrosia</taxon>
    </lineage>
</organism>
<protein>
    <submittedName>
        <fullName evidence="1">Uncharacterized protein</fullName>
    </submittedName>
</protein>
<comment type="caution">
    <text evidence="1">The sequence shown here is derived from an EMBL/GenBank/DDBJ whole genome shotgun (WGS) entry which is preliminary data.</text>
</comment>
<evidence type="ECO:0000313" key="1">
    <source>
        <dbReference type="EMBL" id="KAI7729854.1"/>
    </source>
</evidence>
<proteinExistence type="predicted"/>
<name>A0AAD5BV59_AMBAR</name>
<keyword evidence="2" id="KW-1185">Reference proteome</keyword>